<dbReference type="InterPro" id="IPR003661">
    <property type="entry name" value="HisK_dim/P_dom"/>
</dbReference>
<feature type="transmembrane region" description="Helical" evidence="8">
    <location>
        <begin position="302"/>
        <end position="325"/>
    </location>
</feature>
<dbReference type="InterPro" id="IPR036097">
    <property type="entry name" value="HisK_dim/P_sf"/>
</dbReference>
<dbReference type="InterPro" id="IPR050736">
    <property type="entry name" value="Sensor_HK_Regulatory"/>
</dbReference>
<organism evidence="12 13">
    <name type="scientific">Microlunatus ginsengisoli</name>
    <dbReference type="NCBI Taxonomy" id="363863"/>
    <lineage>
        <taxon>Bacteria</taxon>
        <taxon>Bacillati</taxon>
        <taxon>Actinomycetota</taxon>
        <taxon>Actinomycetes</taxon>
        <taxon>Propionibacteriales</taxon>
        <taxon>Propionibacteriaceae</taxon>
        <taxon>Microlunatus</taxon>
    </lineage>
</organism>
<dbReference type="CDD" id="cd00130">
    <property type="entry name" value="PAS"/>
    <property type="match status" value="1"/>
</dbReference>
<evidence type="ECO:0000256" key="6">
    <source>
        <dbReference type="ARBA" id="ARBA00022777"/>
    </source>
</evidence>
<dbReference type="PANTHER" id="PTHR43711:SF1">
    <property type="entry name" value="HISTIDINE KINASE 1"/>
    <property type="match status" value="1"/>
</dbReference>
<dbReference type="Gene3D" id="1.10.287.130">
    <property type="match status" value="1"/>
</dbReference>
<feature type="domain" description="PAC" evidence="11">
    <location>
        <begin position="426"/>
        <end position="478"/>
    </location>
</feature>
<feature type="domain" description="PAS" evidence="10">
    <location>
        <begin position="348"/>
        <end position="400"/>
    </location>
</feature>
<keyword evidence="6" id="KW-0418">Kinase</keyword>
<feature type="transmembrane region" description="Helical" evidence="8">
    <location>
        <begin position="51"/>
        <end position="69"/>
    </location>
</feature>
<feature type="transmembrane region" description="Helical" evidence="8">
    <location>
        <begin position="275"/>
        <end position="296"/>
    </location>
</feature>
<dbReference type="InterPro" id="IPR000700">
    <property type="entry name" value="PAS-assoc_C"/>
</dbReference>
<dbReference type="InterPro" id="IPR004358">
    <property type="entry name" value="Sig_transdc_His_kin-like_C"/>
</dbReference>
<evidence type="ECO:0000259" key="9">
    <source>
        <dbReference type="PROSITE" id="PS50109"/>
    </source>
</evidence>
<dbReference type="EMBL" id="BAABAB010000010">
    <property type="protein sequence ID" value="GAA3615071.1"/>
    <property type="molecule type" value="Genomic_DNA"/>
</dbReference>
<dbReference type="SUPFAM" id="SSF47384">
    <property type="entry name" value="Homodimeric domain of signal transducing histidine kinase"/>
    <property type="match status" value="1"/>
</dbReference>
<evidence type="ECO:0000256" key="1">
    <source>
        <dbReference type="ARBA" id="ARBA00000085"/>
    </source>
</evidence>
<dbReference type="SMART" id="SM00091">
    <property type="entry name" value="PAS"/>
    <property type="match status" value="1"/>
</dbReference>
<feature type="transmembrane region" description="Helical" evidence="8">
    <location>
        <begin position="145"/>
        <end position="168"/>
    </location>
</feature>
<comment type="subcellular location">
    <subcellularLocation>
        <location evidence="2">Cell membrane</location>
    </subcellularLocation>
</comment>
<keyword evidence="5" id="KW-0808">Transferase</keyword>
<feature type="transmembrane region" description="Helical" evidence="8">
    <location>
        <begin position="180"/>
        <end position="201"/>
    </location>
</feature>
<evidence type="ECO:0000313" key="12">
    <source>
        <dbReference type="EMBL" id="GAA3615071.1"/>
    </source>
</evidence>
<dbReference type="SMART" id="SM00388">
    <property type="entry name" value="HisKA"/>
    <property type="match status" value="1"/>
</dbReference>
<dbReference type="NCBIfam" id="TIGR00229">
    <property type="entry name" value="sensory_box"/>
    <property type="match status" value="1"/>
</dbReference>
<feature type="transmembrane region" description="Helical" evidence="8">
    <location>
        <begin position="21"/>
        <end position="39"/>
    </location>
</feature>
<name>A0ABP6ZN41_9ACTN</name>
<dbReference type="Gene3D" id="3.30.565.10">
    <property type="entry name" value="Histidine kinase-like ATPase, C-terminal domain"/>
    <property type="match status" value="1"/>
</dbReference>
<reference evidence="13" key="1">
    <citation type="journal article" date="2019" name="Int. J. Syst. Evol. Microbiol.">
        <title>The Global Catalogue of Microorganisms (GCM) 10K type strain sequencing project: providing services to taxonomists for standard genome sequencing and annotation.</title>
        <authorList>
            <consortium name="The Broad Institute Genomics Platform"/>
            <consortium name="The Broad Institute Genome Sequencing Center for Infectious Disease"/>
            <person name="Wu L."/>
            <person name="Ma J."/>
        </authorList>
    </citation>
    <scope>NUCLEOTIDE SEQUENCE [LARGE SCALE GENOMIC DNA]</scope>
    <source>
        <strain evidence="13">JCM 16929</strain>
    </source>
</reference>
<dbReference type="Pfam" id="PF00989">
    <property type="entry name" value="PAS"/>
    <property type="match status" value="1"/>
</dbReference>
<dbReference type="PANTHER" id="PTHR43711">
    <property type="entry name" value="TWO-COMPONENT HISTIDINE KINASE"/>
    <property type="match status" value="1"/>
</dbReference>
<evidence type="ECO:0000256" key="3">
    <source>
        <dbReference type="ARBA" id="ARBA00012438"/>
    </source>
</evidence>
<accession>A0ABP6ZN41</accession>
<comment type="catalytic activity">
    <reaction evidence="1">
        <text>ATP + protein L-histidine = ADP + protein N-phospho-L-histidine.</text>
        <dbReference type="EC" id="2.7.13.3"/>
    </reaction>
</comment>
<dbReference type="EC" id="2.7.13.3" evidence="3"/>
<feature type="transmembrane region" description="Helical" evidence="8">
    <location>
        <begin position="213"/>
        <end position="233"/>
    </location>
</feature>
<dbReference type="InterPro" id="IPR013767">
    <property type="entry name" value="PAS_fold"/>
</dbReference>
<protein>
    <recommendedName>
        <fullName evidence="3">histidine kinase</fullName>
        <ecNumber evidence="3">2.7.13.3</ecNumber>
    </recommendedName>
</protein>
<dbReference type="InterPro" id="IPR000014">
    <property type="entry name" value="PAS"/>
</dbReference>
<evidence type="ECO:0000256" key="5">
    <source>
        <dbReference type="ARBA" id="ARBA00022679"/>
    </source>
</evidence>
<keyword evidence="4" id="KW-0597">Phosphoprotein</keyword>
<sequence>MTGQVRPSAGIGDAAPPKRRLLWRYPIALAVIAIFGLLLGSDLPPEVRRAVSGFGQMLGALAVSAACMYRYRLSTGRRRHAWLFFAIAGLFGSAGAVGLWAAEPSGAGDPTSPANAFITLALLSGVAGIVLYPSVPRRLTEMIRIVLDGVVLGGSVLYIASLTVFPQILANTSTPYPQRLLPLASPVVEIVIATVAALLYWRAAPADRTSLGLAAIGFALYAVSATALAVETAQGDFMLGSITDLGWIAGHVTLALGISLARVEPRNTERKELSPVLGTFVMFGLFLAAGIVNLLATAGDSYVAAGVLWLIVLLAVAGRQIFIILDNERLRRDLEIRVAERTSALNTANERNILLLNSVGDGIYGVDRTGLITFVNPAAAHALGFGSTELIGRDAHALFHAPLPDGSPAPIEGCYITEAIRQRVVTSAEDDLYTRADGLQIPVEVTATPLIEEDSVTGAVVVFRDVTQRREVDRMKSEFVSMVSHELRTPLTSIRGALGLLSGGALGPLAPNAGRMVDIALESSDRLTRLINDILDIERIEAGVVSMKLAFHPIAELISTATSQVQLLAEQSEIAISVDAAPARVFVDADRVVQTLVNLVGNAIKFSPNQTTVWIEALERGTFVEVAIHDQGRGIPEGKLEEIFARFQQVDSSDARAKGGSGLGLAISRSLVERLGGRIWAENNPAGGATFRFTLPTEADFPSAEDVTVPVEPRTRRVGTV</sequence>
<feature type="transmembrane region" description="Helical" evidence="8">
    <location>
        <begin position="114"/>
        <end position="133"/>
    </location>
</feature>
<dbReference type="Pfam" id="PF00512">
    <property type="entry name" value="HisKA"/>
    <property type="match status" value="1"/>
</dbReference>
<proteinExistence type="predicted"/>
<gene>
    <name evidence="12" type="ORF">GCM10022236_16260</name>
</gene>
<comment type="caution">
    <text evidence="12">The sequence shown here is derived from an EMBL/GenBank/DDBJ whole genome shotgun (WGS) entry which is preliminary data.</text>
</comment>
<dbReference type="Proteomes" id="UP001501490">
    <property type="component" value="Unassembled WGS sequence"/>
</dbReference>
<feature type="transmembrane region" description="Helical" evidence="8">
    <location>
        <begin position="245"/>
        <end position="263"/>
    </location>
</feature>
<keyword evidence="8" id="KW-0472">Membrane</keyword>
<dbReference type="PROSITE" id="PS50113">
    <property type="entry name" value="PAC"/>
    <property type="match status" value="1"/>
</dbReference>
<dbReference type="Gene3D" id="3.30.450.20">
    <property type="entry name" value="PAS domain"/>
    <property type="match status" value="1"/>
</dbReference>
<evidence type="ECO:0000256" key="2">
    <source>
        <dbReference type="ARBA" id="ARBA00004236"/>
    </source>
</evidence>
<dbReference type="InterPro" id="IPR003594">
    <property type="entry name" value="HATPase_dom"/>
</dbReference>
<keyword evidence="7" id="KW-0902">Two-component regulatory system</keyword>
<dbReference type="InterPro" id="IPR005467">
    <property type="entry name" value="His_kinase_dom"/>
</dbReference>
<keyword evidence="8" id="KW-0812">Transmembrane</keyword>
<dbReference type="InterPro" id="IPR035965">
    <property type="entry name" value="PAS-like_dom_sf"/>
</dbReference>
<dbReference type="PROSITE" id="PS50112">
    <property type="entry name" value="PAS"/>
    <property type="match status" value="1"/>
</dbReference>
<keyword evidence="8" id="KW-1133">Transmembrane helix</keyword>
<dbReference type="SUPFAM" id="SSF55874">
    <property type="entry name" value="ATPase domain of HSP90 chaperone/DNA topoisomerase II/histidine kinase"/>
    <property type="match status" value="1"/>
</dbReference>
<evidence type="ECO:0000259" key="11">
    <source>
        <dbReference type="PROSITE" id="PS50113"/>
    </source>
</evidence>
<dbReference type="CDD" id="cd00082">
    <property type="entry name" value="HisKA"/>
    <property type="match status" value="1"/>
</dbReference>
<feature type="domain" description="Histidine kinase" evidence="9">
    <location>
        <begin position="482"/>
        <end position="699"/>
    </location>
</feature>
<evidence type="ECO:0000256" key="8">
    <source>
        <dbReference type="SAM" id="Phobius"/>
    </source>
</evidence>
<dbReference type="SUPFAM" id="SSF55785">
    <property type="entry name" value="PYP-like sensor domain (PAS domain)"/>
    <property type="match status" value="1"/>
</dbReference>
<evidence type="ECO:0000256" key="4">
    <source>
        <dbReference type="ARBA" id="ARBA00022553"/>
    </source>
</evidence>
<dbReference type="InterPro" id="IPR036890">
    <property type="entry name" value="HATPase_C_sf"/>
</dbReference>
<dbReference type="PROSITE" id="PS50109">
    <property type="entry name" value="HIS_KIN"/>
    <property type="match status" value="1"/>
</dbReference>
<evidence type="ECO:0000256" key="7">
    <source>
        <dbReference type="ARBA" id="ARBA00023012"/>
    </source>
</evidence>
<feature type="transmembrane region" description="Helical" evidence="8">
    <location>
        <begin position="81"/>
        <end position="102"/>
    </location>
</feature>
<evidence type="ECO:0000313" key="13">
    <source>
        <dbReference type="Proteomes" id="UP001501490"/>
    </source>
</evidence>
<dbReference type="SMART" id="SM00387">
    <property type="entry name" value="HATPase_c"/>
    <property type="match status" value="1"/>
</dbReference>
<dbReference type="RefSeq" id="WP_344803222.1">
    <property type="nucleotide sequence ID" value="NZ_BAABAB010000010.1"/>
</dbReference>
<dbReference type="Pfam" id="PF02518">
    <property type="entry name" value="HATPase_c"/>
    <property type="match status" value="1"/>
</dbReference>
<evidence type="ECO:0000259" key="10">
    <source>
        <dbReference type="PROSITE" id="PS50112"/>
    </source>
</evidence>
<dbReference type="PRINTS" id="PR00344">
    <property type="entry name" value="BCTRLSENSOR"/>
</dbReference>
<keyword evidence="13" id="KW-1185">Reference proteome</keyword>